<comment type="caution">
    <text evidence="1">The sequence shown here is derived from an EMBL/GenBank/DDBJ whole genome shotgun (WGS) entry which is preliminary data.</text>
</comment>
<gene>
    <name evidence="1" type="ORF">HNQ64_001549</name>
</gene>
<evidence type="ECO:0000313" key="2">
    <source>
        <dbReference type="Proteomes" id="UP000534294"/>
    </source>
</evidence>
<accession>A0A7W8DPG7</accession>
<protein>
    <submittedName>
        <fullName evidence="1">Uncharacterized protein</fullName>
    </submittedName>
</protein>
<organism evidence="1 2">
    <name type="scientific">Prosthecobacter dejongeii</name>
    <dbReference type="NCBI Taxonomy" id="48465"/>
    <lineage>
        <taxon>Bacteria</taxon>
        <taxon>Pseudomonadati</taxon>
        <taxon>Verrucomicrobiota</taxon>
        <taxon>Verrucomicrobiia</taxon>
        <taxon>Verrucomicrobiales</taxon>
        <taxon>Verrucomicrobiaceae</taxon>
        <taxon>Prosthecobacter</taxon>
    </lineage>
</organism>
<sequence length="228" mass="26844">MDLLKNVFPPTLNQKLKTGEMWTDEEVAFVRTGLMRRLAELCPDYDEFIQMKIELSVEQTVKVLHMHFGAEWNFETGEYEHVPGTLTEEDEWWMSGAQAQEHFFFQRHIRYHVEPPFADWPREDYWIKAEALNCVFYFARDTWWREVGAAEEPHIRELLDETLKDLNQAKPPYGGYGRHDTHQIIAKKMMEQKGLCWPARILEVYEGPDNAADGDFGFRCHAATDRGE</sequence>
<dbReference type="EMBL" id="JACHIF010000002">
    <property type="protein sequence ID" value="MBB5037307.1"/>
    <property type="molecule type" value="Genomic_DNA"/>
</dbReference>
<proteinExistence type="predicted"/>
<dbReference type="RefSeq" id="WP_184207070.1">
    <property type="nucleotide sequence ID" value="NZ_JACHIF010000002.1"/>
</dbReference>
<name>A0A7W8DPG7_9BACT</name>
<dbReference type="AlphaFoldDB" id="A0A7W8DPG7"/>
<keyword evidence="2" id="KW-1185">Reference proteome</keyword>
<reference evidence="1 2" key="1">
    <citation type="submission" date="2020-08" db="EMBL/GenBank/DDBJ databases">
        <title>Genomic Encyclopedia of Type Strains, Phase IV (KMG-IV): sequencing the most valuable type-strain genomes for metagenomic binning, comparative biology and taxonomic classification.</title>
        <authorList>
            <person name="Goeker M."/>
        </authorList>
    </citation>
    <scope>NUCLEOTIDE SEQUENCE [LARGE SCALE GENOMIC DNA]</scope>
    <source>
        <strain evidence="1 2">DSM 12251</strain>
    </source>
</reference>
<evidence type="ECO:0000313" key="1">
    <source>
        <dbReference type="EMBL" id="MBB5037307.1"/>
    </source>
</evidence>
<dbReference type="Proteomes" id="UP000534294">
    <property type="component" value="Unassembled WGS sequence"/>
</dbReference>